<dbReference type="InterPro" id="IPR010824">
    <property type="entry name" value="DUF1425"/>
</dbReference>
<evidence type="ECO:0000313" key="2">
    <source>
        <dbReference type="Proteomes" id="UP000283255"/>
    </source>
</evidence>
<sequence length="139" mass="15624">MNTKTMIRWSGALIVALLSISGCSQKKSSGIGAQSAPAGTEFVVDNPDLAAKLQLSNVMQKRENNFLVVQAQLASLYDFEQKLQYQFRWFDEAGFQVEKDKSAWRALKLHGKQTVTLQSTAPTKKAQHFTIYVREILDK</sequence>
<proteinExistence type="predicted"/>
<dbReference type="EMBL" id="QZCH01000022">
    <property type="protein sequence ID" value="RJG41986.1"/>
    <property type="molecule type" value="Genomic_DNA"/>
</dbReference>
<dbReference type="AlphaFoldDB" id="A0A418YBT5"/>
<dbReference type="InterPro" id="IPR038483">
    <property type="entry name" value="YcfL-like_sf"/>
</dbReference>
<dbReference type="Proteomes" id="UP000283255">
    <property type="component" value="Unassembled WGS sequence"/>
</dbReference>
<reference evidence="1 2" key="2">
    <citation type="submission" date="2019-01" db="EMBL/GenBank/DDBJ databases">
        <title>Motilimonas pumilus sp. nov., isolated from the gut of sea cucumber (Apostichopus japonicus).</title>
        <authorList>
            <person name="Wang F.-Q."/>
            <person name="Ren L.-H."/>
            <person name="Lin Y.-W."/>
            <person name="Sun G.-H."/>
            <person name="Du Z.-J."/>
            <person name="Zhao J.-X."/>
            <person name="Liu X.-J."/>
            <person name="Liu L.-J."/>
        </authorList>
    </citation>
    <scope>NUCLEOTIDE SEQUENCE [LARGE SCALE GENOMIC DNA]</scope>
    <source>
        <strain evidence="1 2">PLHSC7-2</strain>
    </source>
</reference>
<dbReference type="OrthoDB" id="5616034at2"/>
<organism evidence="1 2">
    <name type="scientific">Motilimonas pumila</name>
    <dbReference type="NCBI Taxonomy" id="2303987"/>
    <lineage>
        <taxon>Bacteria</taxon>
        <taxon>Pseudomonadati</taxon>
        <taxon>Pseudomonadota</taxon>
        <taxon>Gammaproteobacteria</taxon>
        <taxon>Alteromonadales</taxon>
        <taxon>Alteromonadales genera incertae sedis</taxon>
        <taxon>Motilimonas</taxon>
    </lineage>
</organism>
<dbReference type="CDD" id="cd09030">
    <property type="entry name" value="DUF1425"/>
    <property type="match status" value="1"/>
</dbReference>
<protein>
    <submittedName>
        <fullName evidence="1">DUF1425 domain-containing protein</fullName>
    </submittedName>
</protein>
<name>A0A418YBT5_9GAMM</name>
<dbReference type="PROSITE" id="PS51257">
    <property type="entry name" value="PROKAR_LIPOPROTEIN"/>
    <property type="match status" value="1"/>
</dbReference>
<dbReference type="Pfam" id="PF07233">
    <property type="entry name" value="DUF1425"/>
    <property type="match status" value="1"/>
</dbReference>
<evidence type="ECO:0000313" key="1">
    <source>
        <dbReference type="EMBL" id="RJG41986.1"/>
    </source>
</evidence>
<gene>
    <name evidence="1" type="ORF">D1Z90_15230</name>
</gene>
<reference evidence="1 2" key="1">
    <citation type="submission" date="2018-09" db="EMBL/GenBank/DDBJ databases">
        <authorList>
            <person name="Wang F."/>
        </authorList>
    </citation>
    <scope>NUCLEOTIDE SEQUENCE [LARGE SCALE GENOMIC DNA]</scope>
    <source>
        <strain evidence="1 2">PLHSC7-2</strain>
    </source>
</reference>
<comment type="caution">
    <text evidence="1">The sequence shown here is derived from an EMBL/GenBank/DDBJ whole genome shotgun (WGS) entry which is preliminary data.</text>
</comment>
<keyword evidence="2" id="KW-1185">Reference proteome</keyword>
<accession>A0A418YBT5</accession>
<dbReference type="RefSeq" id="WP_119911647.1">
    <property type="nucleotide sequence ID" value="NZ_QZCH01000022.1"/>
</dbReference>
<dbReference type="Gene3D" id="2.60.40.3230">
    <property type="match status" value="1"/>
</dbReference>